<dbReference type="Gene3D" id="3.40.250.10">
    <property type="entry name" value="Rhodanese-like domain"/>
    <property type="match status" value="1"/>
</dbReference>
<feature type="domain" description="Rhodanese" evidence="7">
    <location>
        <begin position="479"/>
        <end position="567"/>
    </location>
</feature>
<gene>
    <name evidence="8" type="ORF">DP106_00080</name>
</gene>
<dbReference type="PRINTS" id="PR00368">
    <property type="entry name" value="FADPNR"/>
</dbReference>
<dbReference type="Pfam" id="PF02852">
    <property type="entry name" value="Pyr_redox_dim"/>
    <property type="match status" value="1"/>
</dbReference>
<dbReference type="SUPFAM" id="SSF55424">
    <property type="entry name" value="FAD/NAD-linked reductases, dimerisation (C-terminal) domain"/>
    <property type="match status" value="1"/>
</dbReference>
<evidence type="ECO:0000313" key="9">
    <source>
        <dbReference type="Proteomes" id="UP000281564"/>
    </source>
</evidence>
<dbReference type="InterPro" id="IPR023753">
    <property type="entry name" value="FAD/NAD-binding_dom"/>
</dbReference>
<dbReference type="Pfam" id="PF00581">
    <property type="entry name" value="Rhodanese"/>
    <property type="match status" value="1"/>
</dbReference>
<dbReference type="SUPFAM" id="SSF52821">
    <property type="entry name" value="Rhodanese/Cell cycle control phosphatase"/>
    <property type="match status" value="1"/>
</dbReference>
<keyword evidence="9" id="KW-1185">Reference proteome</keyword>
<dbReference type="AlphaFoldDB" id="A0A3A6QHA7"/>
<dbReference type="InterPro" id="IPR036188">
    <property type="entry name" value="FAD/NAD-bd_sf"/>
</dbReference>
<evidence type="ECO:0000256" key="1">
    <source>
        <dbReference type="ARBA" id="ARBA00001974"/>
    </source>
</evidence>
<comment type="similarity">
    <text evidence="2">Belongs to the class-III pyridine nucleotide-disulfide oxidoreductase family.</text>
</comment>
<dbReference type="InterPro" id="IPR016156">
    <property type="entry name" value="FAD/NAD-linked_Rdtase_dimer_sf"/>
</dbReference>
<dbReference type="SUPFAM" id="SSF51905">
    <property type="entry name" value="FAD/NAD(P)-binding domain"/>
    <property type="match status" value="1"/>
</dbReference>
<dbReference type="PRINTS" id="PR00411">
    <property type="entry name" value="PNDRDTASEI"/>
</dbReference>
<evidence type="ECO:0000256" key="2">
    <source>
        <dbReference type="ARBA" id="ARBA00009130"/>
    </source>
</evidence>
<keyword evidence="3" id="KW-0285">Flavoprotein</keyword>
<dbReference type="Proteomes" id="UP000281564">
    <property type="component" value="Unassembled WGS sequence"/>
</dbReference>
<keyword evidence="5" id="KW-0560">Oxidoreductase</keyword>
<dbReference type="EMBL" id="QMDW01000001">
    <property type="protein sequence ID" value="RJX51757.1"/>
    <property type="molecule type" value="Genomic_DNA"/>
</dbReference>
<evidence type="ECO:0000313" key="8">
    <source>
        <dbReference type="EMBL" id="RJX51757.1"/>
    </source>
</evidence>
<organism evidence="8 9">
    <name type="scientific">Halonotius pteroides</name>
    <dbReference type="NCBI Taxonomy" id="268735"/>
    <lineage>
        <taxon>Archaea</taxon>
        <taxon>Methanobacteriati</taxon>
        <taxon>Methanobacteriota</taxon>
        <taxon>Stenosarchaea group</taxon>
        <taxon>Halobacteria</taxon>
        <taxon>Halobacteriales</taxon>
        <taxon>Haloferacaceae</taxon>
        <taxon>Halonotius</taxon>
    </lineage>
</organism>
<dbReference type="Gene3D" id="3.50.50.60">
    <property type="entry name" value="FAD/NAD(P)-binding domain"/>
    <property type="match status" value="2"/>
</dbReference>
<dbReference type="InterPro" id="IPR036873">
    <property type="entry name" value="Rhodanese-like_dom_sf"/>
</dbReference>
<dbReference type="PANTHER" id="PTHR43429:SF1">
    <property type="entry name" value="NAD(P)H SULFUR OXIDOREDUCTASE (COA-DEPENDENT)"/>
    <property type="match status" value="1"/>
</dbReference>
<evidence type="ECO:0000256" key="6">
    <source>
        <dbReference type="ARBA" id="ARBA00023284"/>
    </source>
</evidence>
<evidence type="ECO:0000256" key="3">
    <source>
        <dbReference type="ARBA" id="ARBA00022630"/>
    </source>
</evidence>
<dbReference type="SMART" id="SM00450">
    <property type="entry name" value="RHOD"/>
    <property type="match status" value="1"/>
</dbReference>
<name>A0A3A6QHA7_9EURY</name>
<dbReference type="PANTHER" id="PTHR43429">
    <property type="entry name" value="PYRIDINE NUCLEOTIDE-DISULFIDE OXIDOREDUCTASE DOMAIN-CONTAINING"/>
    <property type="match status" value="1"/>
</dbReference>
<dbReference type="Pfam" id="PF07992">
    <property type="entry name" value="Pyr_redox_2"/>
    <property type="match status" value="1"/>
</dbReference>
<evidence type="ECO:0000259" key="7">
    <source>
        <dbReference type="PROSITE" id="PS50206"/>
    </source>
</evidence>
<dbReference type="PROSITE" id="PS50206">
    <property type="entry name" value="RHODANESE_3"/>
    <property type="match status" value="1"/>
</dbReference>
<evidence type="ECO:0000256" key="4">
    <source>
        <dbReference type="ARBA" id="ARBA00022827"/>
    </source>
</evidence>
<dbReference type="InterPro" id="IPR004099">
    <property type="entry name" value="Pyr_nucl-diS_OxRdtase_dimer"/>
</dbReference>
<proteinExistence type="inferred from homology"/>
<dbReference type="GO" id="GO:0016491">
    <property type="term" value="F:oxidoreductase activity"/>
    <property type="evidence" value="ECO:0007669"/>
    <property type="project" value="UniProtKB-KW"/>
</dbReference>
<reference evidence="8 9" key="1">
    <citation type="submission" date="2018-06" db="EMBL/GenBank/DDBJ databases">
        <title>Halonotius sp. F13-13 a new haloarchaeeon isolated from a solar saltern from Isla Cristina, Huelva, Spain.</title>
        <authorList>
            <person name="Duran-Viseras A."/>
            <person name="Sanchez-Porro C."/>
            <person name="Ventosa A."/>
        </authorList>
    </citation>
    <scope>NUCLEOTIDE SEQUENCE [LARGE SCALE GENOMIC DNA]</scope>
    <source>
        <strain evidence="8 9">CECT 7525</strain>
    </source>
</reference>
<keyword evidence="4" id="KW-0274">FAD</keyword>
<comment type="caution">
    <text evidence="8">The sequence shown here is derived from an EMBL/GenBank/DDBJ whole genome shotgun (WGS) entry which is preliminary data.</text>
</comment>
<accession>A0A3A6QHA7</accession>
<keyword evidence="6" id="KW-0676">Redox-active center</keyword>
<dbReference type="InterPro" id="IPR001763">
    <property type="entry name" value="Rhodanese-like_dom"/>
</dbReference>
<sequence>MGVRLYLYVPCNIGTSMAQQYLIVGGNAAGMSTATRLRRLNEVAEITILEQAEHVSYASCGLPYHLSGTVPEEQLAVMGVEQLSAAFDLDIRTGVTATDIDPDAQTVSVVDADSESTTIAYDDLVVATGAEPLVPPMFDLDELEHCHTLRTVSDATEIREGVADAERALVIGGGYIGLEVAENLHEAGHDVVVAELLDQVMPNTLGPELAAMVESHLRDEGIDLRLETGVDDLTEPGDGTVVATMDDTDHTFDLVVVATGVTPRTELAESAGVEIHDSGAITVDDQMQTSVESIHAVGDAVAPPAARADGNAWVPLGGPANRMGRVAANDIAGHDDQLDPVLDTAIAKVFDLDVGTVGDTAATLDERGQAYEAVYTSQPNHAEYYPGATEIQFKLLFDPDDGTLLGAQAIGEDGVDKRTDVLATAIAHDDTVFDIRDYDLAYAPPYSAAKDPVNMLGMIGANVVEGVADIVHLDEFLAREDDATVIDTRPPEMREAQGWIDGDENVPLGKLREWAADADPDDEVFTYCKIGKSSYMATRILAEHGIEASSLTGGYYRYEAAVDSDEADAEPVTAEQ</sequence>
<dbReference type="InterPro" id="IPR050260">
    <property type="entry name" value="FAD-bd_OxRdtase"/>
</dbReference>
<comment type="cofactor">
    <cofactor evidence="1">
        <name>FAD</name>
        <dbReference type="ChEBI" id="CHEBI:57692"/>
    </cofactor>
</comment>
<evidence type="ECO:0000256" key="5">
    <source>
        <dbReference type="ARBA" id="ARBA00023002"/>
    </source>
</evidence>
<protein>
    <submittedName>
        <fullName evidence="8">CoA-disulfide reductase</fullName>
    </submittedName>
</protein>